<dbReference type="AlphaFoldDB" id="A0A645F4A5"/>
<gene>
    <name evidence="1" type="ORF">SDC9_154714</name>
</gene>
<evidence type="ECO:0008006" key="2">
    <source>
        <dbReference type="Google" id="ProtNLM"/>
    </source>
</evidence>
<reference evidence="1" key="1">
    <citation type="submission" date="2019-08" db="EMBL/GenBank/DDBJ databases">
        <authorList>
            <person name="Kucharzyk K."/>
            <person name="Murdoch R.W."/>
            <person name="Higgins S."/>
            <person name="Loffler F."/>
        </authorList>
    </citation>
    <scope>NUCLEOTIDE SEQUENCE</scope>
</reference>
<dbReference type="EMBL" id="VSSQ01053419">
    <property type="protein sequence ID" value="MPN07444.1"/>
    <property type="molecule type" value="Genomic_DNA"/>
</dbReference>
<dbReference type="SUPFAM" id="SSF53474">
    <property type="entry name" value="alpha/beta-Hydrolases"/>
    <property type="match status" value="1"/>
</dbReference>
<dbReference type="Gene3D" id="3.40.50.1820">
    <property type="entry name" value="alpha/beta hydrolase"/>
    <property type="match status" value="1"/>
</dbReference>
<sequence length="73" mass="7368">MEDRAGEVRAPVLLMAGGADPFALPALAPLEAALTATTVRGPIVVEGGTVALPQQKPATVGGMIADFLDDLPD</sequence>
<organism evidence="1">
    <name type="scientific">bioreactor metagenome</name>
    <dbReference type="NCBI Taxonomy" id="1076179"/>
    <lineage>
        <taxon>unclassified sequences</taxon>
        <taxon>metagenomes</taxon>
        <taxon>ecological metagenomes</taxon>
    </lineage>
</organism>
<comment type="caution">
    <text evidence="1">The sequence shown here is derived from an EMBL/GenBank/DDBJ whole genome shotgun (WGS) entry which is preliminary data.</text>
</comment>
<evidence type="ECO:0000313" key="1">
    <source>
        <dbReference type="EMBL" id="MPN07444.1"/>
    </source>
</evidence>
<accession>A0A645F4A5</accession>
<proteinExistence type="predicted"/>
<protein>
    <recommendedName>
        <fullName evidence="2">Alpha/beta hydrolase</fullName>
    </recommendedName>
</protein>
<name>A0A645F4A5_9ZZZZ</name>
<dbReference type="InterPro" id="IPR029058">
    <property type="entry name" value="AB_hydrolase_fold"/>
</dbReference>